<feature type="transmembrane region" description="Helical" evidence="5">
    <location>
        <begin position="140"/>
        <end position="158"/>
    </location>
</feature>
<feature type="transmembrane region" description="Helical" evidence="5">
    <location>
        <begin position="21"/>
        <end position="45"/>
    </location>
</feature>
<gene>
    <name evidence="7" type="ORF">EDD65_1283</name>
</gene>
<evidence type="ECO:0000256" key="5">
    <source>
        <dbReference type="SAM" id="Phobius"/>
    </source>
</evidence>
<comment type="caution">
    <text evidence="7">The sequence shown here is derived from an EMBL/GenBank/DDBJ whole genome shotgun (WGS) entry which is preliminary data.</text>
</comment>
<keyword evidence="3 5" id="KW-1133">Transmembrane helix</keyword>
<evidence type="ECO:0000256" key="3">
    <source>
        <dbReference type="ARBA" id="ARBA00022989"/>
    </source>
</evidence>
<proteinExistence type="predicted"/>
<dbReference type="AlphaFoldDB" id="A0A4R3KMP5"/>
<evidence type="ECO:0000259" key="6">
    <source>
        <dbReference type="PROSITE" id="PS50929"/>
    </source>
</evidence>
<dbReference type="InterPro" id="IPR011527">
    <property type="entry name" value="ABC1_TM_dom"/>
</dbReference>
<dbReference type="EMBL" id="SMAE01000028">
    <property type="protein sequence ID" value="TCS85129.1"/>
    <property type="molecule type" value="Genomic_DNA"/>
</dbReference>
<feature type="transmembrane region" description="Helical" evidence="5">
    <location>
        <begin position="65"/>
        <end position="84"/>
    </location>
</feature>
<dbReference type="GO" id="GO:0005524">
    <property type="term" value="F:ATP binding"/>
    <property type="evidence" value="ECO:0007669"/>
    <property type="project" value="InterPro"/>
</dbReference>
<feature type="transmembrane region" description="Helical" evidence="5">
    <location>
        <begin position="202"/>
        <end position="221"/>
    </location>
</feature>
<protein>
    <recommendedName>
        <fullName evidence="6">ABC transmembrane type-1 domain-containing protein</fullName>
    </recommendedName>
</protein>
<feature type="transmembrane region" description="Helical" evidence="5">
    <location>
        <begin position="164"/>
        <end position="182"/>
    </location>
</feature>
<dbReference type="Gene3D" id="1.20.1560.10">
    <property type="entry name" value="ABC transporter type 1, transmembrane domain"/>
    <property type="match status" value="1"/>
</dbReference>
<evidence type="ECO:0000256" key="4">
    <source>
        <dbReference type="ARBA" id="ARBA00023136"/>
    </source>
</evidence>
<evidence type="ECO:0000313" key="7">
    <source>
        <dbReference type="EMBL" id="TCS85129.1"/>
    </source>
</evidence>
<dbReference type="InterPro" id="IPR036640">
    <property type="entry name" value="ABC1_TM_sf"/>
</dbReference>
<sequence>MNRFFSTIKRCFAISYHSSPYLFVINVFFTLMLGIFSGINIYSMTMLVNGIQMAIIQGGGVQKPLFIFGLVNVGFILLNSIRYYSHQKLLLKVDYYIDYMFIEKCKQLELKDFEIEETYDLISRAKHLGKEKVIQTQFHVLQLIESMISIISVVTIILKFNNLIWMVILIVPIISTFTNMKLGKYSYQIERMNITNNRRVNYINYLLTNNIAIKEIISFNIGDYLLNKFKKSSREVLLANEKVINRYTFYNFVLEFFEVGIMLFLIVNAVLTSLKNKGLIGNILAYISSLDLIKSRFKATLINLSEIYKDKLYVDDFFEFLEKKRQ</sequence>
<keyword evidence="8" id="KW-1185">Reference proteome</keyword>
<keyword evidence="2 5" id="KW-0812">Transmembrane</keyword>
<dbReference type="SUPFAM" id="SSF90123">
    <property type="entry name" value="ABC transporter transmembrane region"/>
    <property type="match status" value="1"/>
</dbReference>
<dbReference type="GO" id="GO:0005886">
    <property type="term" value="C:plasma membrane"/>
    <property type="evidence" value="ECO:0007669"/>
    <property type="project" value="UniProtKB-SubCell"/>
</dbReference>
<keyword evidence="4 5" id="KW-0472">Membrane</keyword>
<dbReference type="Proteomes" id="UP000294567">
    <property type="component" value="Unassembled WGS sequence"/>
</dbReference>
<evidence type="ECO:0000313" key="8">
    <source>
        <dbReference type="Proteomes" id="UP000294567"/>
    </source>
</evidence>
<feature type="transmembrane region" description="Helical" evidence="5">
    <location>
        <begin position="249"/>
        <end position="271"/>
    </location>
</feature>
<dbReference type="PROSITE" id="PS50929">
    <property type="entry name" value="ABC_TM1F"/>
    <property type="match status" value="1"/>
</dbReference>
<organism evidence="7 8">
    <name type="scientific">Keratinibaculum paraultunense</name>
    <dbReference type="NCBI Taxonomy" id="1278232"/>
    <lineage>
        <taxon>Bacteria</taxon>
        <taxon>Bacillati</taxon>
        <taxon>Bacillota</taxon>
        <taxon>Tissierellia</taxon>
        <taxon>Tissierellales</taxon>
        <taxon>Tepidimicrobiaceae</taxon>
        <taxon>Keratinibaculum</taxon>
    </lineage>
</organism>
<name>A0A4R3KMP5_9FIRM</name>
<evidence type="ECO:0000256" key="1">
    <source>
        <dbReference type="ARBA" id="ARBA00004651"/>
    </source>
</evidence>
<dbReference type="RefSeq" id="WP_132029757.1">
    <property type="nucleotide sequence ID" value="NZ_CP068564.1"/>
</dbReference>
<evidence type="ECO:0000256" key="2">
    <source>
        <dbReference type="ARBA" id="ARBA00022692"/>
    </source>
</evidence>
<dbReference type="GO" id="GO:0140359">
    <property type="term" value="F:ABC-type transporter activity"/>
    <property type="evidence" value="ECO:0007669"/>
    <property type="project" value="InterPro"/>
</dbReference>
<feature type="domain" description="ABC transmembrane type-1" evidence="6">
    <location>
        <begin position="24"/>
        <end position="309"/>
    </location>
</feature>
<comment type="subcellular location">
    <subcellularLocation>
        <location evidence="1">Cell membrane</location>
        <topology evidence="1">Multi-pass membrane protein</topology>
    </subcellularLocation>
</comment>
<accession>A0A4R3KMP5</accession>
<reference evidence="7 8" key="1">
    <citation type="submission" date="2019-03" db="EMBL/GenBank/DDBJ databases">
        <title>Genomic Encyclopedia of Type Strains, Phase IV (KMG-IV): sequencing the most valuable type-strain genomes for metagenomic binning, comparative biology and taxonomic classification.</title>
        <authorList>
            <person name="Goeker M."/>
        </authorList>
    </citation>
    <scope>NUCLEOTIDE SEQUENCE [LARGE SCALE GENOMIC DNA]</scope>
    <source>
        <strain evidence="7 8">DSM 26752</strain>
    </source>
</reference>